<evidence type="ECO:0000256" key="1">
    <source>
        <dbReference type="ARBA" id="ARBA00023015"/>
    </source>
</evidence>
<evidence type="ECO:0000313" key="5">
    <source>
        <dbReference type="EMBL" id="MEX1666363.1"/>
    </source>
</evidence>
<protein>
    <submittedName>
        <fullName evidence="5">Helix-turn-helix domain-containing protein</fullName>
    </submittedName>
</protein>
<dbReference type="PROSITE" id="PS01124">
    <property type="entry name" value="HTH_ARAC_FAMILY_2"/>
    <property type="match status" value="1"/>
</dbReference>
<keyword evidence="3" id="KW-0804">Transcription</keyword>
<dbReference type="PANTHER" id="PTHR47894:SF1">
    <property type="entry name" value="HTH-TYPE TRANSCRIPTIONAL REGULATOR VQSM"/>
    <property type="match status" value="1"/>
</dbReference>
<dbReference type="Proteomes" id="UP001557484">
    <property type="component" value="Unassembled WGS sequence"/>
</dbReference>
<evidence type="ECO:0000313" key="6">
    <source>
        <dbReference type="Proteomes" id="UP001557484"/>
    </source>
</evidence>
<dbReference type="PANTHER" id="PTHR47894">
    <property type="entry name" value="HTH-TYPE TRANSCRIPTIONAL REGULATOR GADX"/>
    <property type="match status" value="1"/>
</dbReference>
<dbReference type="SMART" id="SM00342">
    <property type="entry name" value="HTH_ARAC"/>
    <property type="match status" value="1"/>
</dbReference>
<dbReference type="Gene3D" id="1.10.10.60">
    <property type="entry name" value="Homeodomain-like"/>
    <property type="match status" value="1"/>
</dbReference>
<dbReference type="EMBL" id="JBFRYB010000001">
    <property type="protein sequence ID" value="MEX1666363.1"/>
    <property type="molecule type" value="Genomic_DNA"/>
</dbReference>
<proteinExistence type="predicted"/>
<dbReference type="Pfam" id="PF12833">
    <property type="entry name" value="HTH_18"/>
    <property type="match status" value="1"/>
</dbReference>
<dbReference type="SUPFAM" id="SSF46689">
    <property type="entry name" value="Homeodomain-like"/>
    <property type="match status" value="1"/>
</dbReference>
<dbReference type="InterPro" id="IPR018060">
    <property type="entry name" value="HTH_AraC"/>
</dbReference>
<evidence type="ECO:0000259" key="4">
    <source>
        <dbReference type="PROSITE" id="PS01124"/>
    </source>
</evidence>
<reference evidence="5 6" key="1">
    <citation type="journal article" date="2011" name="Int. J. Syst. Evol. Microbiol.">
        <title>Zhongshania antarctica gen. nov., sp. nov. and Zhongshania guokunii sp. nov., gammaproteobacteria respectively isolated from coastal attached (fast) ice and surface seawater of the Antarctic.</title>
        <authorList>
            <person name="Li H.J."/>
            <person name="Zhang X.Y."/>
            <person name="Chen C.X."/>
            <person name="Zhang Y.J."/>
            <person name="Gao Z.M."/>
            <person name="Yu Y."/>
            <person name="Chen X.L."/>
            <person name="Chen B."/>
            <person name="Zhang Y.Z."/>
        </authorList>
    </citation>
    <scope>NUCLEOTIDE SEQUENCE [LARGE SCALE GENOMIC DNA]</scope>
    <source>
        <strain evidence="5 6">R06B22</strain>
    </source>
</reference>
<keyword evidence="2" id="KW-0238">DNA-binding</keyword>
<feature type="domain" description="HTH araC/xylS-type" evidence="4">
    <location>
        <begin position="252"/>
        <end position="350"/>
    </location>
</feature>
<evidence type="ECO:0000256" key="3">
    <source>
        <dbReference type="ARBA" id="ARBA00023163"/>
    </source>
</evidence>
<keyword evidence="1" id="KW-0805">Transcription regulation</keyword>
<name>A0ABV3TXP1_9GAMM</name>
<organism evidence="5 6">
    <name type="scientific">Zhongshania arctica</name>
    <dbReference type="NCBI Taxonomy" id="3238302"/>
    <lineage>
        <taxon>Bacteria</taxon>
        <taxon>Pseudomonadati</taxon>
        <taxon>Pseudomonadota</taxon>
        <taxon>Gammaproteobacteria</taxon>
        <taxon>Cellvibrionales</taxon>
        <taxon>Spongiibacteraceae</taxon>
        <taxon>Zhongshania</taxon>
    </lineage>
</organism>
<comment type="caution">
    <text evidence="5">The sequence shown here is derived from an EMBL/GenBank/DDBJ whole genome shotgun (WGS) entry which is preliminary data.</text>
</comment>
<keyword evidence="6" id="KW-1185">Reference proteome</keyword>
<dbReference type="InterPro" id="IPR032687">
    <property type="entry name" value="AraC-type_N"/>
</dbReference>
<dbReference type="Pfam" id="PF12625">
    <property type="entry name" value="Arabinose_bd"/>
    <property type="match status" value="1"/>
</dbReference>
<gene>
    <name evidence="5" type="ORF">AB4875_12795</name>
</gene>
<dbReference type="RefSeq" id="WP_368376443.1">
    <property type="nucleotide sequence ID" value="NZ_JBFRYB010000001.1"/>
</dbReference>
<dbReference type="InterPro" id="IPR009057">
    <property type="entry name" value="Homeodomain-like_sf"/>
</dbReference>
<evidence type="ECO:0000256" key="2">
    <source>
        <dbReference type="ARBA" id="ARBA00023125"/>
    </source>
</evidence>
<accession>A0ABV3TXP1</accession>
<sequence length="351" mass="39197">MTIKIVGRGDTAIAVEYLIALQELSFERGIEPRQFLADSDLPVDIFIRDDIKVGNESLVQVVSNCPSLLADPMLPYDFARRLTLSRHGKLGFALNGCATLGEAIELLTQFIDIRIQGLKLQFEINDDTAEITIVDWGAERPDGQVLAEDIGELFVLTILCCLALMAKQLIGQLQTDRDIIIHTTFPNRGVDPRSQKPALDIEYQAAHNRITCPAALLAMQPTAHNPAISRAALAKCEQELVAMNAQGITLIDQVRDLLHCEARNHWRSIEEVADALFMSVSSLKRKLAQLDSNFQHIKNSERFNRAIQLLDDERMTLDNIADTLGYNNASNFSKAFKGWTGYSTTQYLNKK</sequence>